<comment type="caution">
    <text evidence="2">The sequence shown here is derived from an EMBL/GenBank/DDBJ whole genome shotgun (WGS) entry which is preliminary data.</text>
</comment>
<organism evidence="2 3">
    <name type="scientific">Deinococcus marmoris</name>
    <dbReference type="NCBI Taxonomy" id="249408"/>
    <lineage>
        <taxon>Bacteria</taxon>
        <taxon>Thermotogati</taxon>
        <taxon>Deinococcota</taxon>
        <taxon>Deinococci</taxon>
        <taxon>Deinococcales</taxon>
        <taxon>Deinococcaceae</taxon>
        <taxon>Deinococcus</taxon>
    </lineage>
</organism>
<sequence>MGVVDRWAGRSRGRHRRPEYGVWAAGKGILGVAGLGVWDSEICFAVCRDGSHVPPLRPSGAPPLKREAREP</sequence>
<gene>
    <name evidence="2" type="ORF">BOO71_0010885</name>
</gene>
<evidence type="ECO:0000256" key="1">
    <source>
        <dbReference type="SAM" id="MobiDB-lite"/>
    </source>
</evidence>
<dbReference type="EMBL" id="MSTI01000130">
    <property type="protein sequence ID" value="OLV16755.1"/>
    <property type="molecule type" value="Genomic_DNA"/>
</dbReference>
<accession>A0A1U7NV13</accession>
<dbReference type="AlphaFoldDB" id="A0A1U7NV13"/>
<name>A0A1U7NV13_9DEIO</name>
<protein>
    <submittedName>
        <fullName evidence="2">Uncharacterized protein</fullName>
    </submittedName>
</protein>
<reference evidence="2 3" key="1">
    <citation type="submission" date="2017-01" db="EMBL/GenBank/DDBJ databases">
        <title>Genome Analysis of Deinococcus marmoris KOPRI26562.</title>
        <authorList>
            <person name="Kim J.H."/>
            <person name="Oh H.-M."/>
        </authorList>
    </citation>
    <scope>NUCLEOTIDE SEQUENCE [LARGE SCALE GENOMIC DNA]</scope>
    <source>
        <strain evidence="2 3">KOPRI26562</strain>
    </source>
</reference>
<keyword evidence="3" id="KW-1185">Reference proteome</keyword>
<dbReference type="Proteomes" id="UP000186607">
    <property type="component" value="Unassembled WGS sequence"/>
</dbReference>
<evidence type="ECO:0000313" key="3">
    <source>
        <dbReference type="Proteomes" id="UP000186607"/>
    </source>
</evidence>
<feature type="region of interest" description="Disordered" evidence="1">
    <location>
        <begin position="51"/>
        <end position="71"/>
    </location>
</feature>
<evidence type="ECO:0000313" key="2">
    <source>
        <dbReference type="EMBL" id="OLV16755.1"/>
    </source>
</evidence>
<proteinExistence type="predicted"/>